<organism evidence="5">
    <name type="scientific">marine metagenome</name>
    <dbReference type="NCBI Taxonomy" id="408172"/>
    <lineage>
        <taxon>unclassified sequences</taxon>
        <taxon>metagenomes</taxon>
        <taxon>ecological metagenomes</taxon>
    </lineage>
</organism>
<dbReference type="Pfam" id="PF00294">
    <property type="entry name" value="PfkB"/>
    <property type="match status" value="1"/>
</dbReference>
<evidence type="ECO:0000256" key="3">
    <source>
        <dbReference type="ARBA" id="ARBA00022777"/>
    </source>
</evidence>
<dbReference type="AlphaFoldDB" id="A0A381V8T5"/>
<comment type="similarity">
    <text evidence="1">Belongs to the carbohydrate kinase PfkB family.</text>
</comment>
<dbReference type="EMBL" id="UINC01008079">
    <property type="protein sequence ID" value="SVA36411.1"/>
    <property type="molecule type" value="Genomic_DNA"/>
</dbReference>
<sequence length="341" mass="38272">MKRDKIVGYGELLLRLTPSNHSQLIDQATSLNLSFGGSESNIISNLSNLGHNTKMITSFPNNSLGKSANLFLRSFGVNTDDIIFRNGRIGIYFIEHGASLRGSKIIYDRLDSCFSKEKVDDKVWNNVFNNCSYFVLSGITPSLSKECQDNVLRSVKIAKSNKVKIVFDLNFRRNLWNEKEAFDFVSKIINDVDILIGNTGSISDIFGYKYKSSNNFSELENITKDACEFISKDFSFDLIALTIRNQINATYNQLGGLIKVDGNYFNGKSFEMDIIDRIGGGDAFSSGIIHGLIKGYNPQKIINFSNSCFALTQTIKGDINYFDEEDILEFGSDNYSGHIKR</sequence>
<protein>
    <recommendedName>
        <fullName evidence="4">Carbohydrate kinase PfkB domain-containing protein</fullName>
    </recommendedName>
</protein>
<name>A0A381V8T5_9ZZZZ</name>
<dbReference type="SUPFAM" id="SSF53613">
    <property type="entry name" value="Ribokinase-like"/>
    <property type="match status" value="1"/>
</dbReference>
<dbReference type="GO" id="GO:0016301">
    <property type="term" value="F:kinase activity"/>
    <property type="evidence" value="ECO:0007669"/>
    <property type="project" value="UniProtKB-KW"/>
</dbReference>
<dbReference type="Gene3D" id="3.40.1190.20">
    <property type="match status" value="1"/>
</dbReference>
<gene>
    <name evidence="5" type="ORF">METZ01_LOCUS89265</name>
</gene>
<reference evidence="5" key="1">
    <citation type="submission" date="2018-05" db="EMBL/GenBank/DDBJ databases">
        <authorList>
            <person name="Lanie J.A."/>
            <person name="Ng W.-L."/>
            <person name="Kazmierczak K.M."/>
            <person name="Andrzejewski T.M."/>
            <person name="Davidsen T.M."/>
            <person name="Wayne K.J."/>
            <person name="Tettelin H."/>
            <person name="Glass J.I."/>
            <person name="Rusch D."/>
            <person name="Podicherti R."/>
            <person name="Tsui H.-C.T."/>
            <person name="Winkler M.E."/>
        </authorList>
    </citation>
    <scope>NUCLEOTIDE SEQUENCE</scope>
</reference>
<accession>A0A381V8T5</accession>
<dbReference type="InterPro" id="IPR052700">
    <property type="entry name" value="Carb_kinase_PfkB-like"/>
</dbReference>
<dbReference type="CDD" id="cd01166">
    <property type="entry name" value="KdgK"/>
    <property type="match status" value="1"/>
</dbReference>
<keyword evidence="3" id="KW-0418">Kinase</keyword>
<proteinExistence type="inferred from homology"/>
<feature type="domain" description="Carbohydrate kinase PfkB" evidence="4">
    <location>
        <begin position="5"/>
        <end position="212"/>
    </location>
</feature>
<evidence type="ECO:0000256" key="1">
    <source>
        <dbReference type="ARBA" id="ARBA00010688"/>
    </source>
</evidence>
<evidence type="ECO:0000313" key="5">
    <source>
        <dbReference type="EMBL" id="SVA36411.1"/>
    </source>
</evidence>
<keyword evidence="2" id="KW-0808">Transferase</keyword>
<dbReference type="PANTHER" id="PTHR43320:SF2">
    <property type="entry name" value="2-DEHYDRO-3-DEOXYGLUCONOKINASE_2-DEHYDRO-3-DEOXYGALACTONOKINASE"/>
    <property type="match status" value="1"/>
</dbReference>
<dbReference type="InterPro" id="IPR011611">
    <property type="entry name" value="PfkB_dom"/>
</dbReference>
<dbReference type="PANTHER" id="PTHR43320">
    <property type="entry name" value="SUGAR KINASE"/>
    <property type="match status" value="1"/>
</dbReference>
<evidence type="ECO:0000259" key="4">
    <source>
        <dbReference type="Pfam" id="PF00294"/>
    </source>
</evidence>
<evidence type="ECO:0000256" key="2">
    <source>
        <dbReference type="ARBA" id="ARBA00022679"/>
    </source>
</evidence>
<dbReference type="InterPro" id="IPR029056">
    <property type="entry name" value="Ribokinase-like"/>
</dbReference>